<protein>
    <submittedName>
        <fullName evidence="4">Myosin_tail_1 domain-containing protein</fullName>
    </submittedName>
</protein>
<evidence type="ECO:0000256" key="1">
    <source>
        <dbReference type="SAM" id="Coils"/>
    </source>
</evidence>
<gene>
    <name evidence="2" type="ORF">SCUD_LOCUS19460</name>
</gene>
<dbReference type="WBParaSite" id="SCUD_0001946501-mRNA-1">
    <property type="protein sequence ID" value="SCUD_0001946501-mRNA-1"/>
    <property type="gene ID" value="SCUD_0001946501"/>
</dbReference>
<proteinExistence type="predicted"/>
<dbReference type="GO" id="GO:0035735">
    <property type="term" value="P:intraciliary transport involved in cilium assembly"/>
    <property type="evidence" value="ECO:0007669"/>
    <property type="project" value="InterPro"/>
</dbReference>
<dbReference type="GO" id="GO:0034451">
    <property type="term" value="C:centriolar satellite"/>
    <property type="evidence" value="ECO:0007669"/>
    <property type="project" value="TreeGrafter"/>
</dbReference>
<evidence type="ECO:0000313" key="2">
    <source>
        <dbReference type="EMBL" id="VDP69193.1"/>
    </source>
</evidence>
<feature type="coiled-coil region" evidence="1">
    <location>
        <begin position="18"/>
        <end position="102"/>
    </location>
</feature>
<name>A0A183KWL8_9TREM</name>
<feature type="coiled-coil region" evidence="1">
    <location>
        <begin position="126"/>
        <end position="160"/>
    </location>
</feature>
<dbReference type="STRING" id="6186.A0A183KWL8"/>
<dbReference type="GO" id="GO:0010824">
    <property type="term" value="P:regulation of centrosome duplication"/>
    <property type="evidence" value="ECO:0007669"/>
    <property type="project" value="TreeGrafter"/>
</dbReference>
<evidence type="ECO:0000313" key="3">
    <source>
        <dbReference type="Proteomes" id="UP000279833"/>
    </source>
</evidence>
<dbReference type="GO" id="GO:0005929">
    <property type="term" value="C:cilium"/>
    <property type="evidence" value="ECO:0007669"/>
    <property type="project" value="GOC"/>
</dbReference>
<reference evidence="2 3" key="2">
    <citation type="submission" date="2018-11" db="EMBL/GenBank/DDBJ databases">
        <authorList>
            <consortium name="Pathogen Informatics"/>
        </authorList>
    </citation>
    <scope>NUCLEOTIDE SEQUENCE [LARGE SCALE GENOMIC DNA]</scope>
    <source>
        <strain evidence="2">Dakar</strain>
        <strain evidence="3">Dakar, Senegal</strain>
    </source>
</reference>
<accession>A0A183KWL8</accession>
<dbReference type="EMBL" id="UZAK01042547">
    <property type="protein sequence ID" value="VDP69193.1"/>
    <property type="molecule type" value="Genomic_DNA"/>
</dbReference>
<dbReference type="PANTHER" id="PTHR31540:SF1">
    <property type="entry name" value="CENTROSOMAL PROTEIN OF 131 KDA"/>
    <property type="match status" value="1"/>
</dbReference>
<dbReference type="InterPro" id="IPR030465">
    <property type="entry name" value="CEP131"/>
</dbReference>
<evidence type="ECO:0000313" key="4">
    <source>
        <dbReference type="WBParaSite" id="SCUD_0001946501-mRNA-1"/>
    </source>
</evidence>
<dbReference type="AlphaFoldDB" id="A0A183KWL8"/>
<reference evidence="4" key="1">
    <citation type="submission" date="2016-06" db="UniProtKB">
        <authorList>
            <consortium name="WormBaseParasite"/>
        </authorList>
    </citation>
    <scope>IDENTIFICATION</scope>
</reference>
<keyword evidence="3" id="KW-1185">Reference proteome</keyword>
<organism evidence="4">
    <name type="scientific">Schistosoma curassoni</name>
    <dbReference type="NCBI Taxonomy" id="6186"/>
    <lineage>
        <taxon>Eukaryota</taxon>
        <taxon>Metazoa</taxon>
        <taxon>Spiralia</taxon>
        <taxon>Lophotrochozoa</taxon>
        <taxon>Platyhelminthes</taxon>
        <taxon>Trematoda</taxon>
        <taxon>Digenea</taxon>
        <taxon>Strigeidida</taxon>
        <taxon>Schistosomatoidea</taxon>
        <taxon>Schistosomatidae</taxon>
        <taxon>Schistosoma</taxon>
    </lineage>
</organism>
<dbReference type="Proteomes" id="UP000279833">
    <property type="component" value="Unassembled WGS sequence"/>
</dbReference>
<dbReference type="PANTHER" id="PTHR31540">
    <property type="entry name" value="CENTROSOMAL PROTEIN OF 131 KDA"/>
    <property type="match status" value="1"/>
</dbReference>
<keyword evidence="1" id="KW-0175">Coiled coil</keyword>
<sequence>MEKYCLMKTQFLDKEHEADRLRSQLTQKDQELAEVRLLYEKLNQERQNISDVIRQEFADRLVYVEEENRSMKRELAELKARLKAEQERHEKEIDAIKKLNNSEIETVHLKIKEIIKKKEEKFAILRESFQNELEKKDRELDAANQRAQHLEELIDHQSKQFLQANH</sequence>